<comment type="similarity">
    <text evidence="1">Belongs to the ATP-dependent DNA ligase family.</text>
</comment>
<dbReference type="NCBIfam" id="NF006078">
    <property type="entry name" value="PRK08224.1"/>
    <property type="match status" value="1"/>
</dbReference>
<accession>A0AAW4FV29</accession>
<dbReference type="Pfam" id="PF04679">
    <property type="entry name" value="DNA_ligase_A_C"/>
    <property type="match status" value="1"/>
</dbReference>
<dbReference type="GO" id="GO:0003910">
    <property type="term" value="F:DNA ligase (ATP) activity"/>
    <property type="evidence" value="ECO:0007669"/>
    <property type="project" value="UniProtKB-EC"/>
</dbReference>
<dbReference type="Proteomes" id="UP000744980">
    <property type="component" value="Unassembled WGS sequence"/>
</dbReference>
<feature type="region of interest" description="Disordered" evidence="5">
    <location>
        <begin position="347"/>
        <end position="368"/>
    </location>
</feature>
<name>A0AAW4FV29_9HYPH</name>
<dbReference type="InterPro" id="IPR044117">
    <property type="entry name" value="OBF_LigC-like"/>
</dbReference>
<dbReference type="InterPro" id="IPR044119">
    <property type="entry name" value="Adenylation_LigC-like"/>
</dbReference>
<dbReference type="InterPro" id="IPR012340">
    <property type="entry name" value="NA-bd_OB-fold"/>
</dbReference>
<evidence type="ECO:0000313" key="9">
    <source>
        <dbReference type="Proteomes" id="UP000744980"/>
    </source>
</evidence>
<protein>
    <recommendedName>
        <fullName evidence="2">DNA ligase (ATP)</fullName>
        <ecNumber evidence="2">6.5.1.1</ecNumber>
    </recommendedName>
</protein>
<comment type="catalytic activity">
    <reaction evidence="4">
        <text>ATP + (deoxyribonucleotide)n-3'-hydroxyl + 5'-phospho-(deoxyribonucleotide)m = (deoxyribonucleotide)n+m + AMP + diphosphate.</text>
        <dbReference type="EC" id="6.5.1.1"/>
    </reaction>
</comment>
<dbReference type="GO" id="GO:0005524">
    <property type="term" value="F:ATP binding"/>
    <property type="evidence" value="ECO:0007669"/>
    <property type="project" value="InterPro"/>
</dbReference>
<dbReference type="SUPFAM" id="SSF56091">
    <property type="entry name" value="DNA ligase/mRNA capping enzyme, catalytic domain"/>
    <property type="match status" value="1"/>
</dbReference>
<sequence length="368" mass="40641">MAKQVSQTNLNFGISIETEPMEARSADQLPSGEGWQYEPKWDGFRCLAFKKGREVDLRAKSGKGLARYFPELVAFLAALPADQFVIDGELVIAIDGELSFNALQMRLHPAESRIRTLSIKTPARLVAFDMLVDTNGMSLLAESLGYRRARLEALAKTVADGEHLLLSPSTNDVAEARRWLSDAGGDTDGVICKRIDAPYLPGDRTMTKVKRLRTADCVVGGFRYDGNGKLVGSLLLGLYNDIGELDHVGYTSTIRNDEKPELTAKLEALREAPGFTGKAPGGPSRWATKRTSQWQPLKPTLVVEVKFDQITGRRFRHGTKLLRWRPDKKPSQCDFRQIEPAAVISAQATMPAGVQTATKPSSRRARRS</sequence>
<dbReference type="GO" id="GO:0006310">
    <property type="term" value="P:DNA recombination"/>
    <property type="evidence" value="ECO:0007669"/>
    <property type="project" value="InterPro"/>
</dbReference>
<reference evidence="8 9" key="1">
    <citation type="submission" date="2020-01" db="EMBL/GenBank/DDBJ databases">
        <title>Draft genome assembly of Ensifer adhaerens T173.</title>
        <authorList>
            <person name="Craig J.E."/>
            <person name="Stinchcombe J.R."/>
        </authorList>
    </citation>
    <scope>NUCLEOTIDE SEQUENCE [LARGE SCALE GENOMIC DNA]</scope>
    <source>
        <strain evidence="8 9">T173</strain>
    </source>
</reference>
<evidence type="ECO:0000256" key="5">
    <source>
        <dbReference type="SAM" id="MobiDB-lite"/>
    </source>
</evidence>
<feature type="domain" description="DNA ligase ATP-dependent C-terminal" evidence="7">
    <location>
        <begin position="228"/>
        <end position="328"/>
    </location>
</feature>
<gene>
    <name evidence="8" type="ORF">GFB56_30045</name>
</gene>
<comment type="caution">
    <text evidence="8">The sequence shown here is derived from an EMBL/GenBank/DDBJ whole genome shotgun (WGS) entry which is preliminary data.</text>
</comment>
<dbReference type="Pfam" id="PF01068">
    <property type="entry name" value="DNA_ligase_A_M"/>
    <property type="match status" value="1"/>
</dbReference>
<dbReference type="EC" id="6.5.1.1" evidence="2"/>
<keyword evidence="3 8" id="KW-0436">Ligase</keyword>
<evidence type="ECO:0000313" key="8">
    <source>
        <dbReference type="EMBL" id="MBM3094982.1"/>
    </source>
</evidence>
<dbReference type="SUPFAM" id="SSF50249">
    <property type="entry name" value="Nucleic acid-binding proteins"/>
    <property type="match status" value="1"/>
</dbReference>
<dbReference type="InterPro" id="IPR050191">
    <property type="entry name" value="ATP-dep_DNA_ligase"/>
</dbReference>
<dbReference type="GO" id="GO:0006281">
    <property type="term" value="P:DNA repair"/>
    <property type="evidence" value="ECO:0007669"/>
    <property type="project" value="InterPro"/>
</dbReference>
<dbReference type="InterPro" id="IPR012310">
    <property type="entry name" value="DNA_ligase_ATP-dep_cent"/>
</dbReference>
<evidence type="ECO:0000259" key="7">
    <source>
        <dbReference type="Pfam" id="PF04679"/>
    </source>
</evidence>
<dbReference type="InterPro" id="IPR012309">
    <property type="entry name" value="DNA_ligase_ATP-dep_C"/>
</dbReference>
<dbReference type="CDD" id="cd07905">
    <property type="entry name" value="Adenylation_DNA_ligase_LigC"/>
    <property type="match status" value="1"/>
</dbReference>
<dbReference type="PANTHER" id="PTHR45674:SF4">
    <property type="entry name" value="DNA LIGASE 1"/>
    <property type="match status" value="1"/>
</dbReference>
<evidence type="ECO:0000256" key="3">
    <source>
        <dbReference type="ARBA" id="ARBA00022598"/>
    </source>
</evidence>
<dbReference type="PANTHER" id="PTHR45674">
    <property type="entry name" value="DNA LIGASE 1/3 FAMILY MEMBER"/>
    <property type="match status" value="1"/>
</dbReference>
<dbReference type="CDD" id="cd07970">
    <property type="entry name" value="OBF_DNA_ligase_LigC"/>
    <property type="match status" value="1"/>
</dbReference>
<keyword evidence="9" id="KW-1185">Reference proteome</keyword>
<dbReference type="RefSeq" id="WP_082571879.1">
    <property type="nucleotide sequence ID" value="NZ_CP083373.1"/>
</dbReference>
<evidence type="ECO:0000256" key="1">
    <source>
        <dbReference type="ARBA" id="ARBA00007572"/>
    </source>
</evidence>
<evidence type="ECO:0000256" key="4">
    <source>
        <dbReference type="ARBA" id="ARBA00034003"/>
    </source>
</evidence>
<feature type="domain" description="ATP-dependent DNA ligase family profile" evidence="6">
    <location>
        <begin position="32"/>
        <end position="210"/>
    </location>
</feature>
<dbReference type="Gene3D" id="3.30.470.30">
    <property type="entry name" value="DNA ligase/mRNA capping enzyme"/>
    <property type="match status" value="1"/>
</dbReference>
<evidence type="ECO:0000259" key="6">
    <source>
        <dbReference type="Pfam" id="PF01068"/>
    </source>
</evidence>
<dbReference type="EMBL" id="WXFA01000035">
    <property type="protein sequence ID" value="MBM3094982.1"/>
    <property type="molecule type" value="Genomic_DNA"/>
</dbReference>
<dbReference type="Gene3D" id="2.40.50.140">
    <property type="entry name" value="Nucleic acid-binding proteins"/>
    <property type="match status" value="1"/>
</dbReference>
<evidence type="ECO:0000256" key="2">
    <source>
        <dbReference type="ARBA" id="ARBA00012727"/>
    </source>
</evidence>
<organism evidence="8 9">
    <name type="scientific">Ensifer canadensis</name>
    <dbReference type="NCBI Taxonomy" id="555315"/>
    <lineage>
        <taxon>Bacteria</taxon>
        <taxon>Pseudomonadati</taxon>
        <taxon>Pseudomonadota</taxon>
        <taxon>Alphaproteobacteria</taxon>
        <taxon>Hyphomicrobiales</taxon>
        <taxon>Rhizobiaceae</taxon>
        <taxon>Sinorhizobium/Ensifer group</taxon>
        <taxon>Ensifer</taxon>
    </lineage>
</organism>
<proteinExistence type="inferred from homology"/>
<dbReference type="AlphaFoldDB" id="A0AAW4FV29"/>